<organism evidence="6 7">
    <name type="scientific">Celeribacter arenosi</name>
    <dbReference type="NCBI Taxonomy" id="792649"/>
    <lineage>
        <taxon>Bacteria</taxon>
        <taxon>Pseudomonadati</taxon>
        <taxon>Pseudomonadota</taxon>
        <taxon>Alphaproteobacteria</taxon>
        <taxon>Rhodobacterales</taxon>
        <taxon>Roseobacteraceae</taxon>
        <taxon>Celeribacter</taxon>
    </lineage>
</organism>
<evidence type="ECO:0000259" key="5">
    <source>
        <dbReference type="SMART" id="SM00479"/>
    </source>
</evidence>
<keyword evidence="4" id="KW-1133">Transmembrane helix</keyword>
<dbReference type="SUPFAM" id="SSF55785">
    <property type="entry name" value="PYP-like sensor domain (PAS domain)"/>
    <property type="match status" value="1"/>
</dbReference>
<dbReference type="PANTHER" id="PTHR30231:SF41">
    <property type="entry name" value="DNA POLYMERASE III SUBUNIT EPSILON"/>
    <property type="match status" value="1"/>
</dbReference>
<dbReference type="SMART" id="SM00479">
    <property type="entry name" value="EXOIII"/>
    <property type="match status" value="1"/>
</dbReference>
<dbReference type="PANTHER" id="PTHR30231">
    <property type="entry name" value="DNA POLYMERASE III SUBUNIT EPSILON"/>
    <property type="match status" value="1"/>
</dbReference>
<proteinExistence type="predicted"/>
<comment type="catalytic activity">
    <reaction evidence="3">
        <text>DNA(n) + a 2'-deoxyribonucleoside 5'-triphosphate = DNA(n+1) + diphosphate</text>
        <dbReference type="Rhea" id="RHEA:22508"/>
        <dbReference type="Rhea" id="RHEA-COMP:17339"/>
        <dbReference type="Rhea" id="RHEA-COMP:17340"/>
        <dbReference type="ChEBI" id="CHEBI:33019"/>
        <dbReference type="ChEBI" id="CHEBI:61560"/>
        <dbReference type="ChEBI" id="CHEBI:173112"/>
        <dbReference type="EC" id="2.7.7.7"/>
    </reaction>
</comment>
<comment type="caution">
    <text evidence="6">The sequence shown here is derived from an EMBL/GenBank/DDBJ whole genome shotgun (WGS) entry which is preliminary data.</text>
</comment>
<dbReference type="Proteomes" id="UP001399917">
    <property type="component" value="Unassembled WGS sequence"/>
</dbReference>
<dbReference type="GO" id="GO:0004527">
    <property type="term" value="F:exonuclease activity"/>
    <property type="evidence" value="ECO:0007669"/>
    <property type="project" value="UniProtKB-KW"/>
</dbReference>
<dbReference type="EMBL" id="BAABDF010000005">
    <property type="protein sequence ID" value="GAA3862693.1"/>
    <property type="molecule type" value="Genomic_DNA"/>
</dbReference>
<feature type="transmembrane region" description="Helical" evidence="4">
    <location>
        <begin position="47"/>
        <end position="69"/>
    </location>
</feature>
<keyword evidence="7" id="KW-1185">Reference proteome</keyword>
<reference evidence="7" key="1">
    <citation type="journal article" date="2019" name="Int. J. Syst. Evol. Microbiol.">
        <title>The Global Catalogue of Microorganisms (GCM) 10K type strain sequencing project: providing services to taxonomists for standard genome sequencing and annotation.</title>
        <authorList>
            <consortium name="The Broad Institute Genomics Platform"/>
            <consortium name="The Broad Institute Genome Sequencing Center for Infectious Disease"/>
            <person name="Wu L."/>
            <person name="Ma J."/>
        </authorList>
    </citation>
    <scope>NUCLEOTIDE SEQUENCE [LARGE SCALE GENOMIC DNA]</scope>
    <source>
        <strain evidence="7">JCM 17190</strain>
    </source>
</reference>
<evidence type="ECO:0000313" key="7">
    <source>
        <dbReference type="Proteomes" id="UP001399917"/>
    </source>
</evidence>
<dbReference type="InterPro" id="IPR036397">
    <property type="entry name" value="RNaseH_sf"/>
</dbReference>
<keyword evidence="6" id="KW-0378">Hydrolase</keyword>
<dbReference type="Gene3D" id="3.30.450.20">
    <property type="entry name" value="PAS domain"/>
    <property type="match status" value="1"/>
</dbReference>
<feature type="transmembrane region" description="Helical" evidence="4">
    <location>
        <begin position="12"/>
        <end position="35"/>
    </location>
</feature>
<feature type="domain" description="Exonuclease" evidence="5">
    <location>
        <begin position="499"/>
        <end position="669"/>
    </location>
</feature>
<keyword evidence="4" id="KW-0812">Transmembrane</keyword>
<name>A0ABP7K3M3_9RHOB</name>
<keyword evidence="4" id="KW-0472">Membrane</keyword>
<evidence type="ECO:0000256" key="1">
    <source>
        <dbReference type="ARBA" id="ARBA00012417"/>
    </source>
</evidence>
<dbReference type="NCBIfam" id="TIGR00573">
    <property type="entry name" value="dnaq"/>
    <property type="match status" value="1"/>
</dbReference>
<gene>
    <name evidence="6" type="ORF">GCM10022404_11580</name>
</gene>
<sequence>MKIENWSLRLRVFLFFAFLAAASIVAICAGLYVGFQRLDSATARDGFVFAGALSSFAILGLTVWIWLMFDENVAKPIQNLAGAMLARAHADVDEHLDEGTAKYLGDLAPAARAVTENLSATRNKLAETVAAETTRLVEEKARLAALAAEMPHGVVLLSGSHRIAFYNGAAAEILDTDHAPGLDHPVFDFLRPGPILSAYNRLCAGEGGAGHVLPLTISTVQGGTTLAARMRLMRAPSEADENPAYVLTLDDVTADLETHAEREALLSRLFARLRPSIAAIQTLNDARSAVPKDDIERSLEKEINTLFVEVTGLADAYEVAKADWWPMDRVLASDLCEALSARLQGSGIALTADVIDPMELTLDSIQIVALLNHISERLTGENARGLSFLISRDDVGGAMLALGWSGEPLSVDTLESWLDEPLESGLANLTGRVILDAHGTDIWPEFGRGSRAVLKLPIRDAHRIRKSPTKRKGSATYDFDLLSKTPPAALLDTPLTDLTYVVFDTETTGLLPSQGDEICQVAALRVVNGRVVETERLDKLVNPGRPIPAMATEVHHITDEMVRHAPRIDVVGRELHSFARGSVLVAHNAPFDLEFLRRHEDDIGRSFSNPVIDTVLLSAIVFGQSAEHTLDAISVRLGVTIPPEARHTAMGDTIATADCFNKMLRMASERGLLTFGDLLAEMRKHKRLLKDANADHIA</sequence>
<evidence type="ECO:0000256" key="2">
    <source>
        <dbReference type="ARBA" id="ARBA00025483"/>
    </source>
</evidence>
<dbReference type="EC" id="2.7.7.7" evidence="1"/>
<protein>
    <recommendedName>
        <fullName evidence="1">DNA-directed DNA polymerase</fullName>
        <ecNumber evidence="1">2.7.7.7</ecNumber>
    </recommendedName>
</protein>
<dbReference type="Gene3D" id="3.30.420.10">
    <property type="entry name" value="Ribonuclease H-like superfamily/Ribonuclease H"/>
    <property type="match status" value="1"/>
</dbReference>
<dbReference type="Pfam" id="PF00929">
    <property type="entry name" value="RNase_T"/>
    <property type="match status" value="1"/>
</dbReference>
<keyword evidence="6" id="KW-0269">Exonuclease</keyword>
<dbReference type="InterPro" id="IPR013520">
    <property type="entry name" value="Ribonucl_H"/>
</dbReference>
<accession>A0ABP7K3M3</accession>
<dbReference type="InterPro" id="IPR006054">
    <property type="entry name" value="DnaQ"/>
</dbReference>
<dbReference type="RefSeq" id="WP_344844845.1">
    <property type="nucleotide sequence ID" value="NZ_BAABDF010000005.1"/>
</dbReference>
<dbReference type="InterPro" id="IPR012337">
    <property type="entry name" value="RNaseH-like_sf"/>
</dbReference>
<evidence type="ECO:0000256" key="4">
    <source>
        <dbReference type="SAM" id="Phobius"/>
    </source>
</evidence>
<evidence type="ECO:0000256" key="3">
    <source>
        <dbReference type="ARBA" id="ARBA00049244"/>
    </source>
</evidence>
<comment type="function">
    <text evidence="2">DNA polymerase III is a complex, multichain enzyme responsible for most of the replicative synthesis in bacteria. The epsilon subunit contain the editing function and is a proofreading 3'-5' exonuclease.</text>
</comment>
<dbReference type="CDD" id="cd06127">
    <property type="entry name" value="DEDDh"/>
    <property type="match status" value="1"/>
</dbReference>
<dbReference type="SUPFAM" id="SSF53098">
    <property type="entry name" value="Ribonuclease H-like"/>
    <property type="match status" value="1"/>
</dbReference>
<keyword evidence="6" id="KW-0540">Nuclease</keyword>
<evidence type="ECO:0000313" key="6">
    <source>
        <dbReference type="EMBL" id="GAA3862693.1"/>
    </source>
</evidence>
<dbReference type="InterPro" id="IPR035965">
    <property type="entry name" value="PAS-like_dom_sf"/>
</dbReference>